<dbReference type="PANTHER" id="PTHR12919:SF20">
    <property type="entry name" value="SMALL RIBOSOMAL SUBUNIT PROTEIN BS16M"/>
    <property type="match status" value="1"/>
</dbReference>
<dbReference type="PANTHER" id="PTHR12919">
    <property type="entry name" value="30S RIBOSOMAL PROTEIN S16"/>
    <property type="match status" value="1"/>
</dbReference>
<evidence type="ECO:0000256" key="2">
    <source>
        <dbReference type="ARBA" id="ARBA00023274"/>
    </source>
</evidence>
<dbReference type="GO" id="GO:0006412">
    <property type="term" value="P:translation"/>
    <property type="evidence" value="ECO:0007669"/>
    <property type="project" value="UniProtKB-UniRule"/>
</dbReference>
<evidence type="ECO:0000256" key="3">
    <source>
        <dbReference type="HAMAP-Rule" id="MF_00385"/>
    </source>
</evidence>
<organism evidence="4 5">
    <name type="scientific">Campylobacter concisus UNSW3</name>
    <dbReference type="NCBI Taxonomy" id="1242966"/>
    <lineage>
        <taxon>Bacteria</taxon>
        <taxon>Pseudomonadati</taxon>
        <taxon>Campylobacterota</taxon>
        <taxon>Epsilonproteobacteria</taxon>
        <taxon>Campylobacterales</taxon>
        <taxon>Campylobacteraceae</taxon>
        <taxon>Campylobacter</taxon>
    </lineage>
</organism>
<name>U2EX18_9BACT</name>
<dbReference type="NCBIfam" id="TIGR00002">
    <property type="entry name" value="S16"/>
    <property type="match status" value="1"/>
</dbReference>
<dbReference type="GO" id="GO:0003735">
    <property type="term" value="F:structural constituent of ribosome"/>
    <property type="evidence" value="ECO:0007669"/>
    <property type="project" value="InterPro"/>
</dbReference>
<dbReference type="EMBL" id="ANNE01000009">
    <property type="protein sequence ID" value="ERJ22497.1"/>
    <property type="molecule type" value="Genomic_DNA"/>
</dbReference>
<protein>
    <recommendedName>
        <fullName evidence="3">Small ribosomal subunit protein bS16</fullName>
    </recommendedName>
</protein>
<comment type="similarity">
    <text evidence="3">Belongs to the bacterial ribosomal protein bS16 family.</text>
</comment>
<dbReference type="GO" id="GO:0015935">
    <property type="term" value="C:small ribosomal subunit"/>
    <property type="evidence" value="ECO:0007669"/>
    <property type="project" value="TreeGrafter"/>
</dbReference>
<keyword evidence="2 3" id="KW-0687">Ribonucleoprotein</keyword>
<dbReference type="PATRIC" id="fig|1242966.3.peg.846"/>
<dbReference type="InterPro" id="IPR023803">
    <property type="entry name" value="Ribosomal_bS16_dom_sf"/>
</dbReference>
<proteinExistence type="inferred from homology"/>
<keyword evidence="1 3" id="KW-0689">Ribosomal protein</keyword>
<evidence type="ECO:0000313" key="5">
    <source>
        <dbReference type="Proteomes" id="UP000016636"/>
    </source>
</evidence>
<evidence type="ECO:0000313" key="4">
    <source>
        <dbReference type="EMBL" id="ERJ22497.1"/>
    </source>
</evidence>
<dbReference type="PROSITE" id="PS00732">
    <property type="entry name" value="RIBOSOMAL_S16"/>
    <property type="match status" value="1"/>
</dbReference>
<dbReference type="AlphaFoldDB" id="U2EX18"/>
<accession>U2EX18</accession>
<dbReference type="InterPro" id="IPR000307">
    <property type="entry name" value="Ribosomal_bS16"/>
</dbReference>
<dbReference type="Gene3D" id="3.30.1320.10">
    <property type="match status" value="1"/>
</dbReference>
<sequence length="100" mass="11993">MIKEFKFGYLLSKFKLYLKTRGEYNMATVVRLTRMGRKKRPFYRIVVTDSRKRRDSGWIESIGYYNPMVEPNVINFNKERLDYWKSVGAKLSDRVAQITK</sequence>
<comment type="caution">
    <text evidence="4">The sequence shown here is derived from an EMBL/GenBank/DDBJ whole genome shotgun (WGS) entry which is preliminary data.</text>
</comment>
<dbReference type="InterPro" id="IPR020592">
    <property type="entry name" value="Ribosomal_bS16_CS"/>
</dbReference>
<dbReference type="Pfam" id="PF00886">
    <property type="entry name" value="Ribosomal_S16"/>
    <property type="match status" value="1"/>
</dbReference>
<dbReference type="HAMAP" id="MF_00385">
    <property type="entry name" value="Ribosomal_bS16"/>
    <property type="match status" value="1"/>
</dbReference>
<reference evidence="4 5" key="1">
    <citation type="journal article" date="2013" name="BMC Genomics">
        <title>Comparative genomics of Campylobacter concisus isolates reveals genetic diversity and provides insights into disease association.</title>
        <authorList>
            <person name="Deshpande N.P."/>
            <person name="Kaakoush N.O."/>
            <person name="Wilkins M.R."/>
            <person name="Mitchell H.M."/>
        </authorList>
    </citation>
    <scope>NUCLEOTIDE SEQUENCE [LARGE SCALE GENOMIC DNA]</scope>
    <source>
        <strain evidence="4 5">UNSW3</strain>
    </source>
</reference>
<gene>
    <name evidence="3" type="primary">rpsP</name>
    <name evidence="4" type="ORF">UNSW3_474</name>
</gene>
<dbReference type="SUPFAM" id="SSF54565">
    <property type="entry name" value="Ribosomal protein S16"/>
    <property type="match status" value="1"/>
</dbReference>
<evidence type="ECO:0000256" key="1">
    <source>
        <dbReference type="ARBA" id="ARBA00022980"/>
    </source>
</evidence>
<dbReference type="GO" id="GO:0005737">
    <property type="term" value="C:cytoplasm"/>
    <property type="evidence" value="ECO:0007669"/>
    <property type="project" value="UniProtKB-ARBA"/>
</dbReference>
<dbReference type="Proteomes" id="UP000016636">
    <property type="component" value="Unassembled WGS sequence"/>
</dbReference>